<evidence type="ECO:0000313" key="2">
    <source>
        <dbReference type="Proteomes" id="UP000265520"/>
    </source>
</evidence>
<protein>
    <submittedName>
        <fullName evidence="1">Phospholipid-transporting ATPase 1-like</fullName>
    </submittedName>
</protein>
<comment type="caution">
    <text evidence="1">The sequence shown here is derived from an EMBL/GenBank/DDBJ whole genome shotgun (WGS) entry which is preliminary data.</text>
</comment>
<keyword evidence="2" id="KW-1185">Reference proteome</keyword>
<dbReference type="GO" id="GO:0140326">
    <property type="term" value="F:ATPase-coupled intramembrane lipid transporter activity"/>
    <property type="evidence" value="ECO:0007669"/>
    <property type="project" value="TreeGrafter"/>
</dbReference>
<dbReference type="PANTHER" id="PTHR24092">
    <property type="entry name" value="PROBABLE PHOSPHOLIPID-TRANSPORTING ATPASE"/>
    <property type="match status" value="1"/>
</dbReference>
<dbReference type="GO" id="GO:0005886">
    <property type="term" value="C:plasma membrane"/>
    <property type="evidence" value="ECO:0007669"/>
    <property type="project" value="TreeGrafter"/>
</dbReference>
<proteinExistence type="predicted"/>
<sequence>NDNESNISIKHPTRSHLSVYSSQGFRTLEIASRDLSDAELLWQSMYEEVYLEGVPEAIESLLQAGVNVWILLTGDKQEAAISFSVSCKLLNANMQKIIKGTSEVECRNLLADAREKIGVRSSRGEHHNLKHKTNARHGDLDIPNDTKSSSIQVQVGI</sequence>
<dbReference type="EMBL" id="LXQA010041177">
    <property type="protein sequence ID" value="MCH99741.1"/>
    <property type="molecule type" value="Genomic_DNA"/>
</dbReference>
<reference evidence="1 2" key="1">
    <citation type="journal article" date="2018" name="Front. Plant Sci.">
        <title>Red Clover (Trifolium pratense) and Zigzag Clover (T. medium) - A Picture of Genomic Similarities and Differences.</title>
        <authorList>
            <person name="Dluhosova J."/>
            <person name="Istvanek J."/>
            <person name="Nedelnik J."/>
            <person name="Repkova J."/>
        </authorList>
    </citation>
    <scope>NUCLEOTIDE SEQUENCE [LARGE SCALE GENOMIC DNA]</scope>
    <source>
        <strain evidence="2">cv. 10/8</strain>
        <tissue evidence="1">Leaf</tissue>
    </source>
</reference>
<dbReference type="AlphaFoldDB" id="A0A392NK14"/>
<dbReference type="GO" id="GO:0045332">
    <property type="term" value="P:phospholipid translocation"/>
    <property type="evidence" value="ECO:0007669"/>
    <property type="project" value="TreeGrafter"/>
</dbReference>
<dbReference type="Proteomes" id="UP000265520">
    <property type="component" value="Unassembled WGS sequence"/>
</dbReference>
<name>A0A392NK14_9FABA</name>
<dbReference type="PANTHER" id="PTHR24092:SF148">
    <property type="entry name" value="PHOSPHOLIPID-TRANSPORTING ATPASE"/>
    <property type="match status" value="1"/>
</dbReference>
<dbReference type="InterPro" id="IPR023214">
    <property type="entry name" value="HAD_sf"/>
</dbReference>
<organism evidence="1 2">
    <name type="scientific">Trifolium medium</name>
    <dbReference type="NCBI Taxonomy" id="97028"/>
    <lineage>
        <taxon>Eukaryota</taxon>
        <taxon>Viridiplantae</taxon>
        <taxon>Streptophyta</taxon>
        <taxon>Embryophyta</taxon>
        <taxon>Tracheophyta</taxon>
        <taxon>Spermatophyta</taxon>
        <taxon>Magnoliopsida</taxon>
        <taxon>eudicotyledons</taxon>
        <taxon>Gunneridae</taxon>
        <taxon>Pentapetalae</taxon>
        <taxon>rosids</taxon>
        <taxon>fabids</taxon>
        <taxon>Fabales</taxon>
        <taxon>Fabaceae</taxon>
        <taxon>Papilionoideae</taxon>
        <taxon>50 kb inversion clade</taxon>
        <taxon>NPAAA clade</taxon>
        <taxon>Hologalegina</taxon>
        <taxon>IRL clade</taxon>
        <taxon>Trifolieae</taxon>
        <taxon>Trifolium</taxon>
    </lineage>
</organism>
<feature type="non-terminal residue" evidence="1">
    <location>
        <position position="1"/>
    </location>
</feature>
<evidence type="ECO:0000313" key="1">
    <source>
        <dbReference type="EMBL" id="MCH99741.1"/>
    </source>
</evidence>
<accession>A0A392NK14</accession>
<dbReference type="Gene3D" id="3.40.50.1000">
    <property type="entry name" value="HAD superfamily/HAD-like"/>
    <property type="match status" value="1"/>
</dbReference>